<evidence type="ECO:0000313" key="8">
    <source>
        <dbReference type="EMBL" id="SUA88585.1"/>
    </source>
</evidence>
<evidence type="ECO:0000256" key="6">
    <source>
        <dbReference type="ARBA" id="ARBA00023315"/>
    </source>
</evidence>
<keyword evidence="9" id="KW-1185">Reference proteome</keyword>
<dbReference type="Proteomes" id="UP000254589">
    <property type="component" value="Unassembled WGS sequence"/>
</dbReference>
<evidence type="ECO:0000256" key="2">
    <source>
        <dbReference type="ARBA" id="ARBA00022475"/>
    </source>
</evidence>
<dbReference type="EC" id="2.3.1.-" evidence="8"/>
<dbReference type="AlphaFoldDB" id="A0AAJ4Z879"/>
<dbReference type="EMBL" id="CP010310">
    <property type="protein sequence ID" value="APD13474.1"/>
    <property type="molecule type" value="Genomic_DNA"/>
</dbReference>
<evidence type="ECO:0000313" key="7">
    <source>
        <dbReference type="EMBL" id="APD13474.1"/>
    </source>
</evidence>
<dbReference type="InterPro" id="IPR004960">
    <property type="entry name" value="LipA_acyltrans"/>
</dbReference>
<evidence type="ECO:0000313" key="10">
    <source>
        <dbReference type="Proteomes" id="UP000254589"/>
    </source>
</evidence>
<keyword evidence="6 8" id="KW-0012">Acyltransferase</keyword>
<reference evidence="9" key="1">
    <citation type="submission" date="2014-12" db="EMBL/GenBank/DDBJ databases">
        <title>Complete Genome Sequencing of Pandoraea pulmonicola DSM 16583.</title>
        <authorList>
            <person name="Chan K.-G."/>
        </authorList>
    </citation>
    <scope>NUCLEOTIDE SEQUENCE [LARGE SCALE GENOMIC DNA]</scope>
    <source>
        <strain evidence="9">DSM 16583</strain>
    </source>
</reference>
<keyword evidence="2" id="KW-1003">Cell membrane</keyword>
<name>A0AAJ4Z879_PANPU</name>
<dbReference type="KEGG" id="ppul:RO07_25400"/>
<protein>
    <submittedName>
        <fullName evidence="8">Lipid A biosynthesis lauroyl acyltransferase</fullName>
        <ecNumber evidence="8">2.3.1.-</ecNumber>
    </submittedName>
</protein>
<keyword evidence="3" id="KW-0997">Cell inner membrane</keyword>
<evidence type="ECO:0000256" key="1">
    <source>
        <dbReference type="ARBA" id="ARBA00004533"/>
    </source>
</evidence>
<dbReference type="GO" id="GO:0009247">
    <property type="term" value="P:glycolipid biosynthetic process"/>
    <property type="evidence" value="ECO:0007669"/>
    <property type="project" value="UniProtKB-ARBA"/>
</dbReference>
<dbReference type="GO" id="GO:0005886">
    <property type="term" value="C:plasma membrane"/>
    <property type="evidence" value="ECO:0007669"/>
    <property type="project" value="UniProtKB-SubCell"/>
</dbReference>
<dbReference type="Proteomes" id="UP000035086">
    <property type="component" value="Chromosome"/>
</dbReference>
<reference evidence="7" key="2">
    <citation type="submission" date="2016-11" db="EMBL/GenBank/DDBJ databases">
        <title>Complete Genome Sequencing of Pandoraea pulmonicola DSM 16583.</title>
        <authorList>
            <person name="Chan K.-G."/>
        </authorList>
    </citation>
    <scope>NUCLEOTIDE SEQUENCE</scope>
    <source>
        <strain evidence="7">DSM 16583</strain>
    </source>
</reference>
<reference evidence="8 10" key="3">
    <citation type="submission" date="2018-06" db="EMBL/GenBank/DDBJ databases">
        <authorList>
            <consortium name="Pathogen Informatics"/>
            <person name="Doyle S."/>
        </authorList>
    </citation>
    <scope>NUCLEOTIDE SEQUENCE [LARGE SCALE GENOMIC DNA]</scope>
    <source>
        <strain evidence="8 10">NCTC13159</strain>
    </source>
</reference>
<keyword evidence="4 8" id="KW-0808">Transferase</keyword>
<dbReference type="Pfam" id="PF03279">
    <property type="entry name" value="Lip_A_acyltrans"/>
    <property type="match status" value="1"/>
</dbReference>
<dbReference type="GO" id="GO:0016746">
    <property type="term" value="F:acyltransferase activity"/>
    <property type="evidence" value="ECO:0007669"/>
    <property type="project" value="UniProtKB-KW"/>
</dbReference>
<keyword evidence="5" id="KW-0472">Membrane</keyword>
<dbReference type="PANTHER" id="PTHR30606:SF9">
    <property type="entry name" value="LIPID A BIOSYNTHESIS LAUROYLTRANSFERASE"/>
    <property type="match status" value="1"/>
</dbReference>
<evidence type="ECO:0000256" key="4">
    <source>
        <dbReference type="ARBA" id="ARBA00022679"/>
    </source>
</evidence>
<organism evidence="8 10">
    <name type="scientific">Pandoraea pulmonicola</name>
    <dbReference type="NCBI Taxonomy" id="93221"/>
    <lineage>
        <taxon>Bacteria</taxon>
        <taxon>Pseudomonadati</taxon>
        <taxon>Pseudomonadota</taxon>
        <taxon>Betaproteobacteria</taxon>
        <taxon>Burkholderiales</taxon>
        <taxon>Burkholderiaceae</taxon>
        <taxon>Pandoraea</taxon>
    </lineage>
</organism>
<dbReference type="PANTHER" id="PTHR30606">
    <property type="entry name" value="LIPID A BIOSYNTHESIS LAUROYL ACYLTRANSFERASE"/>
    <property type="match status" value="1"/>
</dbReference>
<evidence type="ECO:0000256" key="5">
    <source>
        <dbReference type="ARBA" id="ARBA00023136"/>
    </source>
</evidence>
<accession>A0AAJ4Z879</accession>
<proteinExistence type="predicted"/>
<evidence type="ECO:0000313" key="9">
    <source>
        <dbReference type="Proteomes" id="UP000035086"/>
    </source>
</evidence>
<dbReference type="EMBL" id="UGSJ01000001">
    <property type="protein sequence ID" value="SUA88585.1"/>
    <property type="molecule type" value="Genomic_DNA"/>
</dbReference>
<comment type="subcellular location">
    <subcellularLocation>
        <location evidence="1">Cell inner membrane</location>
    </subcellularLocation>
</comment>
<gene>
    <name evidence="8" type="primary">htrB_1</name>
    <name evidence="8" type="ORF">NCTC13159_00034</name>
    <name evidence="7" type="ORF">RO07_25400</name>
</gene>
<evidence type="ECO:0000256" key="3">
    <source>
        <dbReference type="ARBA" id="ARBA00022519"/>
    </source>
</evidence>
<sequence>MSNARVIPFVTEVLPDYRGYKLTIFEPFSDFPSEGEASDARRINEFLETQINQRPEQYYWVHRRFKSRPAGMPSVY</sequence>